<dbReference type="AlphaFoldDB" id="A0A7G9G4E2"/>
<evidence type="ECO:0000259" key="2">
    <source>
        <dbReference type="PROSITE" id="PS50989"/>
    </source>
</evidence>
<dbReference type="GO" id="GO:0009317">
    <property type="term" value="C:acetyl-CoA carboxylase complex"/>
    <property type="evidence" value="ECO:0007669"/>
    <property type="project" value="TreeGrafter"/>
</dbReference>
<proteinExistence type="predicted"/>
<dbReference type="PANTHER" id="PTHR43842:SF2">
    <property type="entry name" value="PROPIONYL-COA CARBOXYLASE BETA CHAIN, MITOCHONDRIAL"/>
    <property type="match status" value="1"/>
</dbReference>
<gene>
    <name evidence="3" type="ORF">H9Q78_00435</name>
</gene>
<dbReference type="GO" id="GO:0016740">
    <property type="term" value="F:transferase activity"/>
    <property type="evidence" value="ECO:0007669"/>
    <property type="project" value="UniProtKB-KW"/>
</dbReference>
<dbReference type="Gene3D" id="3.90.226.10">
    <property type="entry name" value="2-enoyl-CoA Hydratase, Chain A, domain 1"/>
    <property type="match status" value="2"/>
</dbReference>
<dbReference type="SUPFAM" id="SSF52096">
    <property type="entry name" value="ClpP/crotonase"/>
    <property type="match status" value="2"/>
</dbReference>
<evidence type="ECO:0000259" key="1">
    <source>
        <dbReference type="PROSITE" id="PS50980"/>
    </source>
</evidence>
<dbReference type="EMBL" id="CP060634">
    <property type="protein sequence ID" value="QNM05674.1"/>
    <property type="molecule type" value="Genomic_DNA"/>
</dbReference>
<dbReference type="PANTHER" id="PTHR43842">
    <property type="entry name" value="PROPIONYL-COA CARBOXYLASE BETA CHAIN"/>
    <property type="match status" value="1"/>
</dbReference>
<dbReference type="KEGG" id="qdo:H9Q78_00435"/>
<dbReference type="InterPro" id="IPR011763">
    <property type="entry name" value="COA_CT_C"/>
</dbReference>
<dbReference type="PROSITE" id="PS50989">
    <property type="entry name" value="COA_CT_CTER"/>
    <property type="match status" value="1"/>
</dbReference>
<keyword evidence="3" id="KW-0808">Transferase</keyword>
<evidence type="ECO:0000313" key="4">
    <source>
        <dbReference type="Proteomes" id="UP000515823"/>
    </source>
</evidence>
<feature type="domain" description="CoA carboxyltransferase C-terminal" evidence="2">
    <location>
        <begin position="224"/>
        <end position="468"/>
    </location>
</feature>
<dbReference type="Proteomes" id="UP000515823">
    <property type="component" value="Chromosome"/>
</dbReference>
<dbReference type="RefSeq" id="WP_249302884.1">
    <property type="nucleotide sequence ID" value="NZ_CP060634.1"/>
</dbReference>
<dbReference type="PROSITE" id="PS50980">
    <property type="entry name" value="COA_CT_NTER"/>
    <property type="match status" value="1"/>
</dbReference>
<organism evidence="3 4">
    <name type="scientific">Qiania dongpingensis</name>
    <dbReference type="NCBI Taxonomy" id="2763669"/>
    <lineage>
        <taxon>Bacteria</taxon>
        <taxon>Bacillati</taxon>
        <taxon>Bacillota</taxon>
        <taxon>Clostridia</taxon>
        <taxon>Lachnospirales</taxon>
        <taxon>Lachnospiraceae</taxon>
        <taxon>Qiania</taxon>
    </lineage>
</organism>
<dbReference type="Pfam" id="PF01039">
    <property type="entry name" value="Carboxyl_trans"/>
    <property type="match status" value="1"/>
</dbReference>
<feature type="domain" description="CoA carboxyltransferase N-terminal" evidence="1">
    <location>
        <begin position="1"/>
        <end position="169"/>
    </location>
</feature>
<sequence>MSNLSTGKASERIAGLLDAQSFVEIGSYVTARSTDFNLPEKETPADGVITGYGTIDGNLVYVYSQDASVLGGSMGEMHAKKISNVYALAMKMGAPVIGLVDCAGLRLQEGTDALQAFGELYKNQTDASGVIPQITAVFGTCGGGMGVVPALTDFTFMEKEKARLFVNAPNALDGNIVSKCDTASAAYQSEAIGSVDVAAAESEIFEEIRTLISVLPANNEDDMSYDECTDDLNRVCDGLENCAGDTSIALSMISDDNFFFETKREYAKEMVTGFIRLNGTTVGAVANRSEICDEEGKAVSTFDNVLTSAGCRKAAEFVEFCDAFSIPVLTLTNVKGYKADMHQERKIAKAVADMTYAFANATVAKVNVIVGAAYGSAYVAMNSKSIGADVVFAWPDASVGMMDATSAARIIYADEIEKADNGAALLAEKAKAYAELQSSALSAAKRGYVDNIIDAQDTRKYVIGAFEMLFTKREERPAKKHGTV</sequence>
<dbReference type="InterPro" id="IPR051047">
    <property type="entry name" value="AccD/PCCB"/>
</dbReference>
<accession>A0A7G9G4E2</accession>
<protein>
    <submittedName>
        <fullName evidence="3">Carboxyl transferase</fullName>
    </submittedName>
</protein>
<name>A0A7G9G4E2_9FIRM</name>
<dbReference type="InterPro" id="IPR034733">
    <property type="entry name" value="AcCoA_carboxyl_beta"/>
</dbReference>
<reference evidence="3 4" key="1">
    <citation type="submission" date="2020-08" db="EMBL/GenBank/DDBJ databases">
        <authorList>
            <person name="Liu C."/>
            <person name="Sun Q."/>
        </authorList>
    </citation>
    <scope>NUCLEOTIDE SEQUENCE [LARGE SCALE GENOMIC DNA]</scope>
    <source>
        <strain evidence="3 4">NSJ-38</strain>
    </source>
</reference>
<evidence type="ECO:0000313" key="3">
    <source>
        <dbReference type="EMBL" id="QNM05674.1"/>
    </source>
</evidence>
<dbReference type="InterPro" id="IPR029045">
    <property type="entry name" value="ClpP/crotonase-like_dom_sf"/>
</dbReference>
<dbReference type="GO" id="GO:0004658">
    <property type="term" value="F:propionyl-CoA carboxylase activity"/>
    <property type="evidence" value="ECO:0007669"/>
    <property type="project" value="TreeGrafter"/>
</dbReference>
<keyword evidence="4" id="KW-1185">Reference proteome</keyword>
<dbReference type="InterPro" id="IPR011762">
    <property type="entry name" value="COA_CT_N"/>
</dbReference>